<dbReference type="AlphaFoldDB" id="A0A0C1U6Y9"/>
<dbReference type="STRING" id="29341.RSJ17_08215"/>
<dbReference type="InterPro" id="IPR011639">
    <property type="entry name" value="MethylTrfase_TaqI-like_dom"/>
</dbReference>
<proteinExistence type="predicted"/>
<evidence type="ECO:0000256" key="6">
    <source>
        <dbReference type="ARBA" id="ARBA00023125"/>
    </source>
</evidence>
<sequence>MEVFRGKIKELYILLLNPIDAMFKLIAIEALKKEFKIQDNKTIGEYYYDSLKTNKEKGIVYTPYPIAKYIVENTVTSVDIINNPFIKIIDPACGVGNLLIPCFLHLVNLYKENLKEINMKNKLKLKEEDINNHIIKNNIYGFDIDTIAIQILQIDLFYHSNSNISYNLINEDFLLWKEDNKFDIFIGNPPYVGPKFIDKDYSIVLKEKFKEIYKDKGDLSYCFFKKALDTLNNKGQISFITSRYFLESSSGKELRKALNENTHIRRIIDFYGIRPFKGVGIDPVIIFMEKHKGSFGEVEVIKPLSDKGKKNDKFYSSLFLNEGEEYNRFYIKQSTLQGERWILRSLEVKNIIKKIENKCNVKLIDICTSHQGIITGCDKAFVVKNEIIEDENLEKELLKPWIKSSFIKQNQVNRQNSFIIYSDLIEDESKYPNCIEHISPYKEKLSSRRECLRGVRKWYQLQWGRNKEIFDDYKIIFPFKASSNKFSLDFDSYFSADVYALKLKEKSEFTYEFLLFILNSKIYEFYFKTFAKKLGEDLYEYYPNNLMKLLIPPINEISTYCEEELYKYFLLTTEEIELINQSI</sequence>
<protein>
    <recommendedName>
        <fullName evidence="1">site-specific DNA-methyltransferase (adenine-specific)</fullName>
        <ecNumber evidence="1">2.1.1.72</ecNumber>
    </recommendedName>
</protein>
<dbReference type="GO" id="GO:0003677">
    <property type="term" value="F:DNA binding"/>
    <property type="evidence" value="ECO:0007669"/>
    <property type="project" value="UniProtKB-KW"/>
</dbReference>
<dbReference type="GO" id="GO:0032259">
    <property type="term" value="P:methylation"/>
    <property type="evidence" value="ECO:0007669"/>
    <property type="project" value="UniProtKB-KW"/>
</dbReference>
<dbReference type="GO" id="GO:0009307">
    <property type="term" value="P:DNA restriction-modification system"/>
    <property type="evidence" value="ECO:0007669"/>
    <property type="project" value="UniProtKB-KW"/>
</dbReference>
<dbReference type="PANTHER" id="PTHR33841:SF6">
    <property type="entry name" value="TYPE II METHYLTRANSFERASE M.HINDII"/>
    <property type="match status" value="1"/>
</dbReference>
<dbReference type="PANTHER" id="PTHR33841">
    <property type="entry name" value="DNA METHYLTRANSFERASE YEEA-RELATED"/>
    <property type="match status" value="1"/>
</dbReference>
<keyword evidence="6" id="KW-0238">DNA-binding</keyword>
<dbReference type="InterPro" id="IPR029063">
    <property type="entry name" value="SAM-dependent_MTases_sf"/>
</dbReference>
<evidence type="ECO:0000313" key="10">
    <source>
        <dbReference type="EMBL" id="KIE47573.1"/>
    </source>
</evidence>
<organism evidence="10 11">
    <name type="scientific">Clostridium argentinense CDC 2741</name>
    <dbReference type="NCBI Taxonomy" id="1418104"/>
    <lineage>
        <taxon>Bacteria</taxon>
        <taxon>Bacillati</taxon>
        <taxon>Bacillota</taxon>
        <taxon>Clostridia</taxon>
        <taxon>Eubacteriales</taxon>
        <taxon>Clostridiaceae</taxon>
        <taxon>Clostridium</taxon>
    </lineage>
</organism>
<feature type="domain" description="Type II methyltransferase M.TaqI-like" evidence="8">
    <location>
        <begin position="137"/>
        <end position="273"/>
    </location>
</feature>
<dbReference type="InterPro" id="IPR025931">
    <property type="entry name" value="TaqI_C"/>
</dbReference>
<dbReference type="Gene3D" id="3.40.50.150">
    <property type="entry name" value="Vaccinia Virus protein VP39"/>
    <property type="match status" value="1"/>
</dbReference>
<dbReference type="CDD" id="cd02440">
    <property type="entry name" value="AdoMet_MTases"/>
    <property type="match status" value="1"/>
</dbReference>
<keyword evidence="4" id="KW-0949">S-adenosyl-L-methionine</keyword>
<comment type="caution">
    <text evidence="10">The sequence shown here is derived from an EMBL/GenBank/DDBJ whole genome shotgun (WGS) entry which is preliminary data.</text>
</comment>
<evidence type="ECO:0000259" key="9">
    <source>
        <dbReference type="Pfam" id="PF12950"/>
    </source>
</evidence>
<dbReference type="Pfam" id="PF07669">
    <property type="entry name" value="Eco57I"/>
    <property type="match status" value="1"/>
</dbReference>
<dbReference type="RefSeq" id="WP_163247930.1">
    <property type="nucleotide sequence ID" value="NZ_AYSO01000014.1"/>
</dbReference>
<evidence type="ECO:0000256" key="3">
    <source>
        <dbReference type="ARBA" id="ARBA00022679"/>
    </source>
</evidence>
<evidence type="ECO:0000256" key="7">
    <source>
        <dbReference type="ARBA" id="ARBA00047942"/>
    </source>
</evidence>
<keyword evidence="11" id="KW-1185">Reference proteome</keyword>
<keyword evidence="5" id="KW-0680">Restriction system</keyword>
<feature type="domain" description="TaqI-like C-terminal specificity" evidence="9">
    <location>
        <begin position="437"/>
        <end position="549"/>
    </location>
</feature>
<evidence type="ECO:0000256" key="2">
    <source>
        <dbReference type="ARBA" id="ARBA00022603"/>
    </source>
</evidence>
<evidence type="ECO:0000256" key="4">
    <source>
        <dbReference type="ARBA" id="ARBA00022691"/>
    </source>
</evidence>
<comment type="catalytic activity">
    <reaction evidence="7">
        <text>a 2'-deoxyadenosine in DNA + S-adenosyl-L-methionine = an N(6)-methyl-2'-deoxyadenosine in DNA + S-adenosyl-L-homocysteine + H(+)</text>
        <dbReference type="Rhea" id="RHEA:15197"/>
        <dbReference type="Rhea" id="RHEA-COMP:12418"/>
        <dbReference type="Rhea" id="RHEA-COMP:12419"/>
        <dbReference type="ChEBI" id="CHEBI:15378"/>
        <dbReference type="ChEBI" id="CHEBI:57856"/>
        <dbReference type="ChEBI" id="CHEBI:59789"/>
        <dbReference type="ChEBI" id="CHEBI:90615"/>
        <dbReference type="ChEBI" id="CHEBI:90616"/>
        <dbReference type="EC" id="2.1.1.72"/>
    </reaction>
</comment>
<gene>
    <name evidence="10" type="ORF">U732_2902</name>
</gene>
<accession>A0A0C1U6Y9</accession>
<dbReference type="PRINTS" id="PR00507">
    <property type="entry name" value="N12N6MTFRASE"/>
</dbReference>
<dbReference type="EC" id="2.1.1.72" evidence="1"/>
<reference evidence="10 11" key="1">
    <citation type="journal article" date="2015" name="Infect. Genet. Evol.">
        <title>Genomic sequences of six botulinum neurotoxin-producing strains representing three clostridial species illustrate the mobility and diversity of botulinum neurotoxin genes.</title>
        <authorList>
            <person name="Smith T.J."/>
            <person name="Hill K.K."/>
            <person name="Xie G."/>
            <person name="Foley B.T."/>
            <person name="Williamson C.H."/>
            <person name="Foster J.T."/>
            <person name="Johnson S.L."/>
            <person name="Chertkov O."/>
            <person name="Teshima H."/>
            <person name="Gibbons H.S."/>
            <person name="Johnsky L.A."/>
            <person name="Karavis M.A."/>
            <person name="Smith L.A."/>
        </authorList>
    </citation>
    <scope>NUCLEOTIDE SEQUENCE [LARGE SCALE GENOMIC DNA]</scope>
    <source>
        <strain evidence="10 11">CDC 2741</strain>
    </source>
</reference>
<dbReference type="InterPro" id="IPR050953">
    <property type="entry name" value="N4_N6_ade-DNA_methylase"/>
</dbReference>
<evidence type="ECO:0000313" key="11">
    <source>
        <dbReference type="Proteomes" id="UP000031366"/>
    </source>
</evidence>
<dbReference type="GO" id="GO:0009007">
    <property type="term" value="F:site-specific DNA-methyltransferase (adenine-specific) activity"/>
    <property type="evidence" value="ECO:0007669"/>
    <property type="project" value="UniProtKB-EC"/>
</dbReference>
<evidence type="ECO:0000256" key="5">
    <source>
        <dbReference type="ARBA" id="ARBA00022747"/>
    </source>
</evidence>
<dbReference type="SUPFAM" id="SSF53335">
    <property type="entry name" value="S-adenosyl-L-methionine-dependent methyltransferases"/>
    <property type="match status" value="1"/>
</dbReference>
<dbReference type="Pfam" id="PF12950">
    <property type="entry name" value="TaqI_C"/>
    <property type="match status" value="1"/>
</dbReference>
<dbReference type="Proteomes" id="UP000031366">
    <property type="component" value="Unassembled WGS sequence"/>
</dbReference>
<keyword evidence="3 10" id="KW-0808">Transferase</keyword>
<name>A0A0C1U6Y9_9CLOT</name>
<dbReference type="EMBL" id="AYSO01000014">
    <property type="protein sequence ID" value="KIE47573.1"/>
    <property type="molecule type" value="Genomic_DNA"/>
</dbReference>
<keyword evidence="2 10" id="KW-0489">Methyltransferase</keyword>
<evidence type="ECO:0000256" key="1">
    <source>
        <dbReference type="ARBA" id="ARBA00011900"/>
    </source>
</evidence>
<evidence type="ECO:0000259" key="8">
    <source>
        <dbReference type="Pfam" id="PF07669"/>
    </source>
</evidence>